<protein>
    <recommendedName>
        <fullName evidence="3">BHLH domain-containing protein</fullName>
    </recommendedName>
</protein>
<dbReference type="SUPFAM" id="SSF47459">
    <property type="entry name" value="HLH, helix-loop-helix DNA-binding domain"/>
    <property type="match status" value="1"/>
</dbReference>
<proteinExistence type="predicted"/>
<accession>A0AAN6PWQ4</accession>
<evidence type="ECO:0000313" key="5">
    <source>
        <dbReference type="Proteomes" id="UP001305647"/>
    </source>
</evidence>
<keyword evidence="5" id="KW-1185">Reference proteome</keyword>
<keyword evidence="1" id="KW-0175">Coiled coil</keyword>
<dbReference type="InterPro" id="IPR036638">
    <property type="entry name" value="HLH_DNA-bd_sf"/>
</dbReference>
<dbReference type="InterPro" id="IPR011598">
    <property type="entry name" value="bHLH_dom"/>
</dbReference>
<evidence type="ECO:0000313" key="4">
    <source>
        <dbReference type="EMBL" id="KAK4099188.1"/>
    </source>
</evidence>
<dbReference type="AlphaFoldDB" id="A0AAN6PWQ4"/>
<reference evidence="4" key="2">
    <citation type="submission" date="2023-05" db="EMBL/GenBank/DDBJ databases">
        <authorList>
            <consortium name="Lawrence Berkeley National Laboratory"/>
            <person name="Steindorff A."/>
            <person name="Hensen N."/>
            <person name="Bonometti L."/>
            <person name="Westerberg I."/>
            <person name="Brannstrom I.O."/>
            <person name="Guillou S."/>
            <person name="Cros-Aarteil S."/>
            <person name="Calhoun S."/>
            <person name="Haridas S."/>
            <person name="Kuo A."/>
            <person name="Mondo S."/>
            <person name="Pangilinan J."/>
            <person name="Riley R."/>
            <person name="Labutti K."/>
            <person name="Andreopoulos B."/>
            <person name="Lipzen A."/>
            <person name="Chen C."/>
            <person name="Yanf M."/>
            <person name="Daum C."/>
            <person name="Ng V."/>
            <person name="Clum A."/>
            <person name="Ohm R."/>
            <person name="Martin F."/>
            <person name="Silar P."/>
            <person name="Natvig D."/>
            <person name="Lalanne C."/>
            <person name="Gautier V."/>
            <person name="Ament-Velasquez S.L."/>
            <person name="Kruys A."/>
            <person name="Hutchinson M.I."/>
            <person name="Powell A.J."/>
            <person name="Barry K."/>
            <person name="Miller A.N."/>
            <person name="Grigoriev I.V."/>
            <person name="Debuchy R."/>
            <person name="Gladieux P."/>
            <person name="Thoren M.H."/>
            <person name="Johannesson H."/>
        </authorList>
    </citation>
    <scope>NUCLEOTIDE SEQUENCE</scope>
    <source>
        <strain evidence="4">CBS 757.83</strain>
    </source>
</reference>
<feature type="coiled-coil region" evidence="1">
    <location>
        <begin position="324"/>
        <end position="351"/>
    </location>
</feature>
<dbReference type="EMBL" id="MU863651">
    <property type="protein sequence ID" value="KAK4099188.1"/>
    <property type="molecule type" value="Genomic_DNA"/>
</dbReference>
<comment type="caution">
    <text evidence="4">The sequence shown here is derived from an EMBL/GenBank/DDBJ whole genome shotgun (WGS) entry which is preliminary data.</text>
</comment>
<evidence type="ECO:0000256" key="2">
    <source>
        <dbReference type="SAM" id="MobiDB-lite"/>
    </source>
</evidence>
<dbReference type="GO" id="GO:0046983">
    <property type="term" value="F:protein dimerization activity"/>
    <property type="evidence" value="ECO:0007669"/>
    <property type="project" value="InterPro"/>
</dbReference>
<evidence type="ECO:0000256" key="1">
    <source>
        <dbReference type="SAM" id="Coils"/>
    </source>
</evidence>
<name>A0AAN6PWQ4_9PEZI</name>
<feature type="region of interest" description="Disordered" evidence="2">
    <location>
        <begin position="1"/>
        <end position="36"/>
    </location>
</feature>
<dbReference type="PROSITE" id="PS50888">
    <property type="entry name" value="BHLH"/>
    <property type="match status" value="1"/>
</dbReference>
<feature type="domain" description="BHLH" evidence="3">
    <location>
        <begin position="248"/>
        <end position="327"/>
    </location>
</feature>
<reference evidence="4" key="1">
    <citation type="journal article" date="2023" name="Mol. Phylogenet. Evol.">
        <title>Genome-scale phylogeny and comparative genomics of the fungal order Sordariales.</title>
        <authorList>
            <person name="Hensen N."/>
            <person name="Bonometti L."/>
            <person name="Westerberg I."/>
            <person name="Brannstrom I.O."/>
            <person name="Guillou S."/>
            <person name="Cros-Aarteil S."/>
            <person name="Calhoun S."/>
            <person name="Haridas S."/>
            <person name="Kuo A."/>
            <person name="Mondo S."/>
            <person name="Pangilinan J."/>
            <person name="Riley R."/>
            <person name="LaButti K."/>
            <person name="Andreopoulos B."/>
            <person name="Lipzen A."/>
            <person name="Chen C."/>
            <person name="Yan M."/>
            <person name="Daum C."/>
            <person name="Ng V."/>
            <person name="Clum A."/>
            <person name="Steindorff A."/>
            <person name="Ohm R.A."/>
            <person name="Martin F."/>
            <person name="Silar P."/>
            <person name="Natvig D.O."/>
            <person name="Lalanne C."/>
            <person name="Gautier V."/>
            <person name="Ament-Velasquez S.L."/>
            <person name="Kruys A."/>
            <person name="Hutchinson M.I."/>
            <person name="Powell A.J."/>
            <person name="Barry K."/>
            <person name="Miller A.N."/>
            <person name="Grigoriev I.V."/>
            <person name="Debuchy R."/>
            <person name="Gladieux P."/>
            <person name="Hiltunen Thoren M."/>
            <person name="Johannesson H."/>
        </authorList>
    </citation>
    <scope>NUCLEOTIDE SEQUENCE</scope>
    <source>
        <strain evidence="4">CBS 757.83</strain>
    </source>
</reference>
<feature type="region of interest" description="Disordered" evidence="2">
    <location>
        <begin position="279"/>
        <end position="309"/>
    </location>
</feature>
<dbReference type="Gene3D" id="4.10.280.10">
    <property type="entry name" value="Helix-loop-helix DNA-binding domain"/>
    <property type="match status" value="1"/>
</dbReference>
<organism evidence="4 5">
    <name type="scientific">Parathielavia hyrcaniae</name>
    <dbReference type="NCBI Taxonomy" id="113614"/>
    <lineage>
        <taxon>Eukaryota</taxon>
        <taxon>Fungi</taxon>
        <taxon>Dikarya</taxon>
        <taxon>Ascomycota</taxon>
        <taxon>Pezizomycotina</taxon>
        <taxon>Sordariomycetes</taxon>
        <taxon>Sordariomycetidae</taxon>
        <taxon>Sordariales</taxon>
        <taxon>Chaetomiaceae</taxon>
        <taxon>Parathielavia</taxon>
    </lineage>
</organism>
<sequence length="357" mass="39058">MQAAAPAHLMYNPDPEDKESFPERHLDDDVVPPSGIGPEAYNPAVTASQMFQPNVVPLPSYAWPGQHQPFLSYGYPQFPSHHQLVGATQLSAPKQQAMTPLHAEWASLREQDPLGPRRLAPQSECTVGDDFNSVPSPAGGPDELEFCAPLRPTLSSQNPRLLSTQAHHMARPADAPGTIIPSSFQPTARSGRPYIPDFDYTAEWPDPSDANSGFFTPQPAAHENAAGRGPELLEIAHHGGPASFKVDSKRVAHMLSEKSRRNRLTIAIREIQKLLPSEIGGNFDKNYGDDDGESPASRQDAGYTVQPGVPSSKLDIAEMAVGFIKDLKEKNTAMKKRIRELEKKMEGCQCRHGHGRL</sequence>
<gene>
    <name evidence="4" type="ORF">N658DRAFT_525634</name>
</gene>
<dbReference type="Pfam" id="PF00010">
    <property type="entry name" value="HLH"/>
    <property type="match status" value="1"/>
</dbReference>
<feature type="compositionally biased region" description="Basic and acidic residues" evidence="2">
    <location>
        <begin position="18"/>
        <end position="28"/>
    </location>
</feature>
<evidence type="ECO:0000259" key="3">
    <source>
        <dbReference type="PROSITE" id="PS50888"/>
    </source>
</evidence>
<dbReference type="Proteomes" id="UP001305647">
    <property type="component" value="Unassembled WGS sequence"/>
</dbReference>